<sequence length="69" mass="7612">MHELNKEAKEQVSSQRVDGHCSPWTFVTFEECVAALLLGIGYLEEAVLVEKEWGGGRKIGPPEPSLTGR</sequence>
<evidence type="ECO:0000313" key="2">
    <source>
        <dbReference type="Proteomes" id="UP000299102"/>
    </source>
</evidence>
<proteinExistence type="predicted"/>
<gene>
    <name evidence="1" type="ORF">EVAR_5769_1</name>
</gene>
<dbReference type="EMBL" id="BGZK01000035">
    <property type="protein sequence ID" value="GBP09339.1"/>
    <property type="molecule type" value="Genomic_DNA"/>
</dbReference>
<dbReference type="AlphaFoldDB" id="A0A4C1T4A7"/>
<accession>A0A4C1T4A7</accession>
<evidence type="ECO:0000313" key="1">
    <source>
        <dbReference type="EMBL" id="GBP09339.1"/>
    </source>
</evidence>
<protein>
    <submittedName>
        <fullName evidence="1">Uncharacterized protein</fullName>
    </submittedName>
</protein>
<dbReference type="Proteomes" id="UP000299102">
    <property type="component" value="Unassembled WGS sequence"/>
</dbReference>
<name>A0A4C1T4A7_EUMVA</name>
<keyword evidence="2" id="KW-1185">Reference proteome</keyword>
<comment type="caution">
    <text evidence="1">The sequence shown here is derived from an EMBL/GenBank/DDBJ whole genome shotgun (WGS) entry which is preliminary data.</text>
</comment>
<reference evidence="1 2" key="1">
    <citation type="journal article" date="2019" name="Commun. Biol.">
        <title>The bagworm genome reveals a unique fibroin gene that provides high tensile strength.</title>
        <authorList>
            <person name="Kono N."/>
            <person name="Nakamura H."/>
            <person name="Ohtoshi R."/>
            <person name="Tomita M."/>
            <person name="Numata K."/>
            <person name="Arakawa K."/>
        </authorList>
    </citation>
    <scope>NUCLEOTIDE SEQUENCE [LARGE SCALE GENOMIC DNA]</scope>
</reference>
<organism evidence="1 2">
    <name type="scientific">Eumeta variegata</name>
    <name type="common">Bagworm moth</name>
    <name type="synonym">Eumeta japonica</name>
    <dbReference type="NCBI Taxonomy" id="151549"/>
    <lineage>
        <taxon>Eukaryota</taxon>
        <taxon>Metazoa</taxon>
        <taxon>Ecdysozoa</taxon>
        <taxon>Arthropoda</taxon>
        <taxon>Hexapoda</taxon>
        <taxon>Insecta</taxon>
        <taxon>Pterygota</taxon>
        <taxon>Neoptera</taxon>
        <taxon>Endopterygota</taxon>
        <taxon>Lepidoptera</taxon>
        <taxon>Glossata</taxon>
        <taxon>Ditrysia</taxon>
        <taxon>Tineoidea</taxon>
        <taxon>Psychidae</taxon>
        <taxon>Oiketicinae</taxon>
        <taxon>Eumeta</taxon>
    </lineage>
</organism>